<comment type="caution">
    <text evidence="1">The sequence shown here is derived from an EMBL/GenBank/DDBJ whole genome shotgun (WGS) entry which is preliminary data.</text>
</comment>
<evidence type="ECO:0000313" key="1">
    <source>
        <dbReference type="EMBL" id="GBF32205.1"/>
    </source>
</evidence>
<dbReference type="RefSeq" id="WP_104370770.1">
    <property type="nucleotide sequence ID" value="NZ_BFAV01000019.1"/>
</dbReference>
<dbReference type="OrthoDB" id="2656561at2"/>
<sequence>MAGTRGLAAFRGEQLRPGIMRDVHFDVDNKINENKIDILSFSTLEERLVDIENIVDAETMSGRDRLTRLENEDKREAYEAVGGETGYSLQDGPAKPNSLFVFLNGGLQAPGINYDEVPDGNGNVTGITFAPDTMKVTGGVPDVLLVWYKKVL</sequence>
<dbReference type="Proteomes" id="UP000239549">
    <property type="component" value="Unassembled WGS sequence"/>
</dbReference>
<proteinExistence type="predicted"/>
<protein>
    <submittedName>
        <fullName evidence="1">Uncharacterized protein</fullName>
    </submittedName>
</protein>
<organism evidence="1 2">
    <name type="scientific">Desulfocucumis palustris</name>
    <dbReference type="NCBI Taxonomy" id="1898651"/>
    <lineage>
        <taxon>Bacteria</taxon>
        <taxon>Bacillati</taxon>
        <taxon>Bacillota</taxon>
        <taxon>Clostridia</taxon>
        <taxon>Eubacteriales</taxon>
        <taxon>Desulfocucumaceae</taxon>
        <taxon>Desulfocucumis</taxon>
    </lineage>
</organism>
<evidence type="ECO:0000313" key="2">
    <source>
        <dbReference type="Proteomes" id="UP000239549"/>
    </source>
</evidence>
<gene>
    <name evidence="1" type="ORF">DCCM_0396</name>
</gene>
<accession>A0A2L2X7R0</accession>
<reference evidence="2" key="1">
    <citation type="submission" date="2018-02" db="EMBL/GenBank/DDBJ databases">
        <title>Genome sequence of Desulfocucumis palustris strain NAW-5.</title>
        <authorList>
            <person name="Watanabe M."/>
            <person name="Kojima H."/>
            <person name="Fukui M."/>
        </authorList>
    </citation>
    <scope>NUCLEOTIDE SEQUENCE [LARGE SCALE GENOMIC DNA]</scope>
    <source>
        <strain evidence="2">NAW-5</strain>
    </source>
</reference>
<dbReference type="AlphaFoldDB" id="A0A2L2X7R0"/>
<name>A0A2L2X7R0_9FIRM</name>
<dbReference type="EMBL" id="BFAV01000019">
    <property type="protein sequence ID" value="GBF32205.1"/>
    <property type="molecule type" value="Genomic_DNA"/>
</dbReference>
<keyword evidence="2" id="KW-1185">Reference proteome</keyword>